<keyword evidence="1" id="KW-0472">Membrane</keyword>
<dbReference type="EMBL" id="QGHC01000001">
    <property type="protein sequence ID" value="PWK93023.1"/>
    <property type="molecule type" value="Genomic_DNA"/>
</dbReference>
<dbReference type="GO" id="GO:0015097">
    <property type="term" value="F:mercury ion transmembrane transporter activity"/>
    <property type="evidence" value="ECO:0007669"/>
    <property type="project" value="InterPro"/>
</dbReference>
<reference evidence="2 3" key="1">
    <citation type="submission" date="2018-05" db="EMBL/GenBank/DDBJ databases">
        <title>Genomic Encyclopedia of Type Strains, Phase IV (KMG-IV): sequencing the most valuable type-strain genomes for metagenomic binning, comparative biology and taxonomic classification.</title>
        <authorList>
            <person name="Goeker M."/>
        </authorList>
    </citation>
    <scope>NUCLEOTIDE SEQUENCE [LARGE SCALE GENOMIC DNA]</scope>
    <source>
        <strain evidence="2 3">DSM 14263</strain>
    </source>
</reference>
<sequence length="146" mass="15361">MASLPTRPTGLLDRAGALWAGLCALHCLALPLAFVAAPALTAALYSFHAPQHGLAIALLRAISLEPWFIGISAAVSGLAIGHGAYWHRRWPPVVLALAGVASLALAWFGRLAFDGWAHLIGIGLGGALLVGAHLWNLRLLARLRRS</sequence>
<keyword evidence="1" id="KW-0812">Transmembrane</keyword>
<dbReference type="InterPro" id="IPR004891">
    <property type="entry name" value="Mercury-R_MerC"/>
</dbReference>
<dbReference type="GO" id="GO:0016020">
    <property type="term" value="C:membrane"/>
    <property type="evidence" value="ECO:0007669"/>
    <property type="project" value="InterPro"/>
</dbReference>
<keyword evidence="1" id="KW-1133">Transmembrane helix</keyword>
<feature type="transmembrane region" description="Helical" evidence="1">
    <location>
        <begin position="67"/>
        <end position="86"/>
    </location>
</feature>
<name>A0A316IIV5_9GAMM</name>
<evidence type="ECO:0000313" key="2">
    <source>
        <dbReference type="EMBL" id="PWK93023.1"/>
    </source>
</evidence>
<dbReference type="Proteomes" id="UP000245812">
    <property type="component" value="Unassembled WGS sequence"/>
</dbReference>
<feature type="transmembrane region" description="Helical" evidence="1">
    <location>
        <begin position="93"/>
        <end position="110"/>
    </location>
</feature>
<evidence type="ECO:0000313" key="3">
    <source>
        <dbReference type="Proteomes" id="UP000245812"/>
    </source>
</evidence>
<organism evidence="2 3">
    <name type="scientific">Fulvimonas soli</name>
    <dbReference type="NCBI Taxonomy" id="155197"/>
    <lineage>
        <taxon>Bacteria</taxon>
        <taxon>Pseudomonadati</taxon>
        <taxon>Pseudomonadota</taxon>
        <taxon>Gammaproteobacteria</taxon>
        <taxon>Lysobacterales</taxon>
        <taxon>Rhodanobacteraceae</taxon>
        <taxon>Fulvimonas</taxon>
    </lineage>
</organism>
<feature type="transmembrane region" description="Helical" evidence="1">
    <location>
        <begin position="116"/>
        <end position="137"/>
    </location>
</feature>
<dbReference type="Pfam" id="PF03203">
    <property type="entry name" value="MerC"/>
    <property type="match status" value="1"/>
</dbReference>
<protein>
    <submittedName>
        <fullName evidence="2">MerC mercury resistance protein</fullName>
    </submittedName>
</protein>
<dbReference type="AlphaFoldDB" id="A0A316IIV5"/>
<accession>A0A316IIV5</accession>
<proteinExistence type="predicted"/>
<comment type="caution">
    <text evidence="2">The sequence shown here is derived from an EMBL/GenBank/DDBJ whole genome shotgun (WGS) entry which is preliminary data.</text>
</comment>
<evidence type="ECO:0000256" key="1">
    <source>
        <dbReference type="SAM" id="Phobius"/>
    </source>
</evidence>
<keyword evidence="3" id="KW-1185">Reference proteome</keyword>
<gene>
    <name evidence="2" type="ORF">C7456_101372</name>
</gene>